<proteinExistence type="predicted"/>
<organism evidence="1 2">
    <name type="scientific">Nocardia cyriacigeorgica</name>
    <dbReference type="NCBI Taxonomy" id="135487"/>
    <lineage>
        <taxon>Bacteria</taxon>
        <taxon>Bacillati</taxon>
        <taxon>Actinomycetota</taxon>
        <taxon>Actinomycetes</taxon>
        <taxon>Mycobacteriales</taxon>
        <taxon>Nocardiaceae</taxon>
        <taxon>Nocardia</taxon>
    </lineage>
</organism>
<evidence type="ECO:0008006" key="3">
    <source>
        <dbReference type="Google" id="ProtNLM"/>
    </source>
</evidence>
<comment type="caution">
    <text evidence="1">The sequence shown here is derived from an EMBL/GenBank/DDBJ whole genome shotgun (WGS) entry which is preliminary data.</text>
</comment>
<dbReference type="Proteomes" id="UP000306378">
    <property type="component" value="Unassembled WGS sequence"/>
</dbReference>
<dbReference type="EMBL" id="VBUT01000005">
    <property type="protein sequence ID" value="TLF77845.1"/>
    <property type="molecule type" value="Genomic_DNA"/>
</dbReference>
<gene>
    <name evidence="1" type="ORF">FEK34_15820</name>
</gene>
<sequence>MTASALRADGGCRVCRRCSLVSYDPCFRCGRYCRDTRYVSGGSRACNQCASELGACASCGGLLLPGHRCEGCARRGHVWNYTYKPDPRFHGEGPLFLGLELEIVVPEYRFEDCARTATDQLGRLGYLKRDSSIRPCGFELVTHPMSYRFALEGFPWRLLGTLAERGCVADESVGLHVHVSRTGFDSPAHVYRWMKLLYRNEPEVVSLARRRSHYAPFDDRARAKAREAAKGPVHALGLDRYQAINPHPRHTLELRVFASSLEPGEVKAALAFAAASVEYTRGLRIPEVRAGGWGWGRFAEWVAARPEYLPLTMQMEDLACAC</sequence>
<reference evidence="1 2" key="1">
    <citation type="submission" date="2019-05" db="EMBL/GenBank/DDBJ databases">
        <title>Genomes sequences of two Nocardia cyriacigeorgica environmental isolates, type strains Nocardia asteroides ATCC 19247 and Nocardia cyriacigeorgica DSM 44484.</title>
        <authorList>
            <person name="Vautrin F."/>
            <person name="Bergeron E."/>
            <person name="Dubost A."/>
            <person name="Abrouk D."/>
            <person name="Rodriguez Nava V."/>
            <person name="Pujic P."/>
        </authorList>
    </citation>
    <scope>NUCLEOTIDE SEQUENCE [LARGE SCALE GENOMIC DNA]</scope>
    <source>
        <strain evidence="1 2">EML 446</strain>
    </source>
</reference>
<name>A0A5R8NQD4_9NOCA</name>
<evidence type="ECO:0000313" key="1">
    <source>
        <dbReference type="EMBL" id="TLF77845.1"/>
    </source>
</evidence>
<accession>A0A5R8NQD4</accession>
<protein>
    <recommendedName>
        <fullName evidence="3">Amidoligase enzyme</fullName>
    </recommendedName>
</protein>
<evidence type="ECO:0000313" key="2">
    <source>
        <dbReference type="Proteomes" id="UP000306378"/>
    </source>
</evidence>
<dbReference type="AlphaFoldDB" id="A0A5R8NQD4"/>